<feature type="compositionally biased region" description="Polar residues" evidence="2">
    <location>
        <begin position="93"/>
        <end position="108"/>
    </location>
</feature>
<accession>A0A3Q0J1X6</accession>
<dbReference type="RefSeq" id="XP_026680705.1">
    <property type="nucleotide sequence ID" value="XM_026824904.1"/>
</dbReference>
<dbReference type="GeneID" id="103511023"/>
<feature type="compositionally biased region" description="Basic residues" evidence="2">
    <location>
        <begin position="109"/>
        <end position="118"/>
    </location>
</feature>
<feature type="compositionally biased region" description="Polar residues" evidence="2">
    <location>
        <begin position="65"/>
        <end position="80"/>
    </location>
</feature>
<feature type="region of interest" description="Disordered" evidence="2">
    <location>
        <begin position="41"/>
        <end position="129"/>
    </location>
</feature>
<feature type="region of interest" description="Disordered" evidence="2">
    <location>
        <begin position="890"/>
        <end position="972"/>
    </location>
</feature>
<proteinExistence type="predicted"/>
<dbReference type="PaxDb" id="121845-A0A3Q0J1X6"/>
<name>A0A3Q0J1X6_DIACI</name>
<feature type="region of interest" description="Disordered" evidence="2">
    <location>
        <begin position="1157"/>
        <end position="1196"/>
    </location>
</feature>
<evidence type="ECO:0000313" key="3">
    <source>
        <dbReference type="Proteomes" id="UP000079169"/>
    </source>
</evidence>
<dbReference type="STRING" id="121845.A0A3Q0J1X6"/>
<evidence type="ECO:0000256" key="1">
    <source>
        <dbReference type="SAM" id="Coils"/>
    </source>
</evidence>
<feature type="compositionally biased region" description="Acidic residues" evidence="2">
    <location>
        <begin position="1157"/>
        <end position="1180"/>
    </location>
</feature>
<feature type="compositionally biased region" description="Polar residues" evidence="2">
    <location>
        <begin position="252"/>
        <end position="261"/>
    </location>
</feature>
<feature type="region of interest" description="Disordered" evidence="2">
    <location>
        <begin position="212"/>
        <end position="262"/>
    </location>
</feature>
<reference evidence="4" key="1">
    <citation type="submission" date="2025-08" db="UniProtKB">
        <authorList>
            <consortium name="RefSeq"/>
        </authorList>
    </citation>
    <scope>IDENTIFICATION</scope>
</reference>
<evidence type="ECO:0000256" key="2">
    <source>
        <dbReference type="SAM" id="MobiDB-lite"/>
    </source>
</evidence>
<sequence>MNEIAMSKSTVTDLKQLSSEIQLLKEENRHLKQLLFENLAQKHQKDRSTPGHGEDSKGQLHVPHTTCSDPSSCNSTQSLMSHHSSSGFDDPQHFSSDNETGSTKPSSSYKKRFMKKRLKDRDKKRSKSLDVETLLPTRVQPEYLHQYEVEEVERSNSIGARRLAPILTITVPSTEEIYQSDSLSTKDEQYLKDKSRDISRTASIDMSVACSKPSDDLRMCHSAPSSPKKPINFLYDQGKSDRRDSGGDDLSQHSSSHPNKNTIHEIQKHYRLLQKRLSQEFSKKIGEWDMNRIRHPLSSCRGLSLPCKDESHLVRGVMSENLSPDFKKKLEEWNKMKCADQIPQTPHTAPPHFKKLIPDWQKWKSMNFKHELFTSHDLGSNEGPSSCQSEHVCSQSEHKAYRVTTGGGKCVQNIAWIDKEIHKIEREKQRLDKEKEKCEKKIQRLEKMRLAIGSRIRMKEVLIPTSSGLLRFPGISRKFTQKLYEWEKAQGIGPEASTFALLDSSYQPDLKERGKFKVNEKRTLTRSRSLGSVHDTTKGISRQPSSLSLNDMDELQDNNVNGADVLCSGEHFSHHSSGDDETKNLSPTSWTTDCLQTLQELFFDLEELEEVECDFSTLKSNLLSNKEEMVQITDQLQEYLSDTDKLFNDTNNELKLKIRGLQQRKDDLFREEAEMQILYITYCNKMINLSEKQVSDTKYMKHISDNILTLGLSPHENQKCASRSALENQTRPFVSSVCCVENEDQIAGFVSQKASQLIHYAKDIRDILKQSEQKLYRNYSNAMESESLQECIHNFNQLSCAMKTDIVRMKEYLIPYSPGFKEDSPVFKFDNVPGSEDSMDEPMVEFLKGQSTKESAPSTELPNISDNVQYVADKTITIHLNEAKLNSTGIQNKSSSEFSNEEGTDKKSTSNLARKQKKKLRRRRKSDLKRQNSFDKGDDEMNLEGEHIVSTSDDELARTREPKQHKDPVFDTSHNFNQLSCAMKTDIKDGDLSPESITSITPPPSQHYVYQQTSPMELNQTMSEQYTPMHTHHINENYSPNRNTQTLPPFSKSYSQKHCKSLDTHILDNAISFPTPSPESFRSTSPDVDYFNKNNYVNLEVTTDLFRMKDHSETIKLKEDPETLYRMNTFNTVFDYAKNKPATKSFVKFEEEFKSLEEEEENYDEESVMSSEDFFDEESQDQFSTNNSGKKRKNSI</sequence>
<gene>
    <name evidence="4" type="primary">LOC103511023</name>
</gene>
<organism evidence="3 4">
    <name type="scientific">Diaphorina citri</name>
    <name type="common">Asian citrus psyllid</name>
    <dbReference type="NCBI Taxonomy" id="121845"/>
    <lineage>
        <taxon>Eukaryota</taxon>
        <taxon>Metazoa</taxon>
        <taxon>Ecdysozoa</taxon>
        <taxon>Arthropoda</taxon>
        <taxon>Hexapoda</taxon>
        <taxon>Insecta</taxon>
        <taxon>Pterygota</taxon>
        <taxon>Neoptera</taxon>
        <taxon>Paraneoptera</taxon>
        <taxon>Hemiptera</taxon>
        <taxon>Sternorrhyncha</taxon>
        <taxon>Psylloidea</taxon>
        <taxon>Psyllidae</taxon>
        <taxon>Diaphorininae</taxon>
        <taxon>Diaphorina</taxon>
    </lineage>
</organism>
<feature type="compositionally biased region" description="Basic and acidic residues" evidence="2">
    <location>
        <begin position="119"/>
        <end position="129"/>
    </location>
</feature>
<feature type="coiled-coil region" evidence="1">
    <location>
        <begin position="414"/>
        <end position="451"/>
    </location>
</feature>
<feature type="compositionally biased region" description="Basic and acidic residues" evidence="2">
    <location>
        <begin position="955"/>
        <end position="969"/>
    </location>
</feature>
<evidence type="ECO:0000313" key="4">
    <source>
        <dbReference type="RefSeq" id="XP_026680705.1"/>
    </source>
</evidence>
<keyword evidence="1" id="KW-0175">Coiled coil</keyword>
<dbReference type="KEGG" id="dci:103511023"/>
<feature type="compositionally biased region" description="Basic and acidic residues" evidence="2">
    <location>
        <begin position="46"/>
        <end position="58"/>
    </location>
</feature>
<keyword evidence="3" id="KW-1185">Reference proteome</keyword>
<protein>
    <submittedName>
        <fullName evidence="4">Uncharacterized protein LOC103511023</fullName>
    </submittedName>
</protein>
<dbReference type="AlphaFoldDB" id="A0A3Q0J1X6"/>
<feature type="compositionally biased region" description="Basic residues" evidence="2">
    <location>
        <begin position="914"/>
        <end position="927"/>
    </location>
</feature>
<dbReference type="Proteomes" id="UP000079169">
    <property type="component" value="Unplaced"/>
</dbReference>